<keyword evidence="6" id="KW-1185">Reference proteome</keyword>
<name>A0A3A9JE08_9PROT</name>
<dbReference type="GO" id="GO:0042602">
    <property type="term" value="F:riboflavin reductase (NADPH) activity"/>
    <property type="evidence" value="ECO:0007669"/>
    <property type="project" value="TreeGrafter"/>
</dbReference>
<dbReference type="OrthoDB" id="9789254at2"/>
<evidence type="ECO:0000313" key="4">
    <source>
        <dbReference type="EMBL" id="RKK02805.1"/>
    </source>
</evidence>
<evidence type="ECO:0000256" key="1">
    <source>
        <dbReference type="ARBA" id="ARBA00008898"/>
    </source>
</evidence>
<dbReference type="EMBL" id="RAQU01000125">
    <property type="protein sequence ID" value="RKK02805.1"/>
    <property type="molecule type" value="Genomic_DNA"/>
</dbReference>
<dbReference type="PANTHER" id="PTHR30466">
    <property type="entry name" value="FLAVIN REDUCTASE"/>
    <property type="match status" value="1"/>
</dbReference>
<comment type="similarity">
    <text evidence="1">Belongs to the non-flavoprotein flavin reductase family.</text>
</comment>
<dbReference type="InterPro" id="IPR002563">
    <property type="entry name" value="Flavin_Rdtase-like_dom"/>
</dbReference>
<dbReference type="AlphaFoldDB" id="A0A3A9JE08"/>
<dbReference type="InParanoid" id="A0A3A9JE08"/>
<feature type="domain" description="Flavin reductase like" evidence="3">
    <location>
        <begin position="17"/>
        <end position="164"/>
    </location>
</feature>
<sequence length="169" mass="17216">MSAAGTLIDPAAFRAGMRAMPGAVAVIATGPAGARTGMTATAVCSLSDAPPMLLCCVNASASAHPLIRAHGSFSVNLLAEEQAEIAARFAGRDGLKGEARFTAGDWGMAETGAPVLRDAMVSFDCDLEAEHVHATHSIFVGTVRGVSTREGVPPLLYLAGGFGGFHTFG</sequence>
<evidence type="ECO:0000256" key="2">
    <source>
        <dbReference type="ARBA" id="ARBA00023002"/>
    </source>
</evidence>
<reference evidence="4 7" key="1">
    <citation type="submission" date="2018-09" db="EMBL/GenBank/DDBJ databases">
        <title>Roseomonas sp. nov., isolated from feces of Tibetan antelopes in the Qinghai-Tibet plateau, China.</title>
        <authorList>
            <person name="Tian Z."/>
        </authorList>
    </citation>
    <scope>NUCLEOTIDE SEQUENCE [LARGE SCALE GENOMIC DNA]</scope>
    <source>
        <strain evidence="5 6">Z23</strain>
        <strain evidence="4 7">Z24</strain>
    </source>
</reference>
<dbReference type="RefSeq" id="WP_120639622.1">
    <property type="nucleotide sequence ID" value="NZ_RAQU01000125.1"/>
</dbReference>
<evidence type="ECO:0000259" key="3">
    <source>
        <dbReference type="SMART" id="SM00903"/>
    </source>
</evidence>
<protein>
    <submittedName>
        <fullName evidence="4">Flavin reductase</fullName>
    </submittedName>
</protein>
<dbReference type="Proteomes" id="UP000274097">
    <property type="component" value="Unassembled WGS sequence"/>
</dbReference>
<proteinExistence type="inferred from homology"/>
<keyword evidence="2" id="KW-0560">Oxidoreductase</keyword>
<dbReference type="Proteomes" id="UP000278036">
    <property type="component" value="Unassembled WGS sequence"/>
</dbReference>
<evidence type="ECO:0000313" key="6">
    <source>
        <dbReference type="Proteomes" id="UP000274097"/>
    </source>
</evidence>
<dbReference type="PANTHER" id="PTHR30466:SF11">
    <property type="entry name" value="FLAVIN-DEPENDENT MONOOXYGENASE, REDUCTASE SUBUNIT HSAB"/>
    <property type="match status" value="1"/>
</dbReference>
<evidence type="ECO:0000313" key="7">
    <source>
        <dbReference type="Proteomes" id="UP000278036"/>
    </source>
</evidence>
<dbReference type="Pfam" id="PF01613">
    <property type="entry name" value="Flavin_Reduct"/>
    <property type="match status" value="1"/>
</dbReference>
<accession>A0A3A9JE08</accession>
<dbReference type="InterPro" id="IPR050268">
    <property type="entry name" value="NADH-dep_flavin_reductase"/>
</dbReference>
<dbReference type="SUPFAM" id="SSF50475">
    <property type="entry name" value="FMN-binding split barrel"/>
    <property type="match status" value="1"/>
</dbReference>
<dbReference type="GO" id="GO:0010181">
    <property type="term" value="F:FMN binding"/>
    <property type="evidence" value="ECO:0007669"/>
    <property type="project" value="InterPro"/>
</dbReference>
<gene>
    <name evidence="4" type="ORF">D6Z83_17870</name>
    <name evidence="5" type="ORF">EBE87_17775</name>
</gene>
<dbReference type="SMART" id="SM00903">
    <property type="entry name" value="Flavin_Reduct"/>
    <property type="match status" value="1"/>
</dbReference>
<dbReference type="InterPro" id="IPR012349">
    <property type="entry name" value="Split_barrel_FMN-bd"/>
</dbReference>
<evidence type="ECO:0000313" key="5">
    <source>
        <dbReference type="EMBL" id="RMI20005.1"/>
    </source>
</evidence>
<comment type="caution">
    <text evidence="4">The sequence shown here is derived from an EMBL/GenBank/DDBJ whole genome shotgun (WGS) entry which is preliminary data.</text>
</comment>
<organism evidence="4 7">
    <name type="scientific">Teichococcus wenyumeiae</name>
    <dbReference type="NCBI Taxonomy" id="2478470"/>
    <lineage>
        <taxon>Bacteria</taxon>
        <taxon>Pseudomonadati</taxon>
        <taxon>Pseudomonadota</taxon>
        <taxon>Alphaproteobacteria</taxon>
        <taxon>Acetobacterales</taxon>
        <taxon>Roseomonadaceae</taxon>
        <taxon>Roseomonas</taxon>
    </lineage>
</organism>
<dbReference type="Gene3D" id="2.30.110.10">
    <property type="entry name" value="Electron Transport, Fmn-binding Protein, Chain A"/>
    <property type="match status" value="1"/>
</dbReference>
<dbReference type="EMBL" id="RFLX01000014">
    <property type="protein sequence ID" value="RMI20005.1"/>
    <property type="molecule type" value="Genomic_DNA"/>
</dbReference>